<gene>
    <name evidence="1" type="ORF">ACFFNY_10300</name>
</gene>
<dbReference type="EMBL" id="JBHMAG010000008">
    <property type="protein sequence ID" value="MFB9751946.1"/>
    <property type="molecule type" value="Genomic_DNA"/>
</dbReference>
<proteinExistence type="predicted"/>
<organism evidence="1 2">
    <name type="scientific">Paenibacillus hodogayensis</name>
    <dbReference type="NCBI Taxonomy" id="279208"/>
    <lineage>
        <taxon>Bacteria</taxon>
        <taxon>Bacillati</taxon>
        <taxon>Bacillota</taxon>
        <taxon>Bacilli</taxon>
        <taxon>Bacillales</taxon>
        <taxon>Paenibacillaceae</taxon>
        <taxon>Paenibacillus</taxon>
    </lineage>
</organism>
<dbReference type="RefSeq" id="WP_344915849.1">
    <property type="nucleotide sequence ID" value="NZ_BAAAYO010000017.1"/>
</dbReference>
<accession>A0ABV5VUL6</accession>
<protein>
    <submittedName>
        <fullName evidence="1">Uncharacterized protein</fullName>
    </submittedName>
</protein>
<dbReference type="Proteomes" id="UP001589619">
    <property type="component" value="Unassembled WGS sequence"/>
</dbReference>
<comment type="caution">
    <text evidence="1">The sequence shown here is derived from an EMBL/GenBank/DDBJ whole genome shotgun (WGS) entry which is preliminary data.</text>
</comment>
<evidence type="ECO:0000313" key="2">
    <source>
        <dbReference type="Proteomes" id="UP001589619"/>
    </source>
</evidence>
<sequence length="83" mass="8838">MSFDKNLMTLPVAKAEIQYTFIVDTAFQMKLQTAGSGDLLTPDGAKSFIASSAPGSAITLRGRADLKWEIVTAVGDWLTDSGV</sequence>
<reference evidence="1 2" key="1">
    <citation type="submission" date="2024-09" db="EMBL/GenBank/DDBJ databases">
        <authorList>
            <person name="Sun Q."/>
            <person name="Mori K."/>
        </authorList>
    </citation>
    <scope>NUCLEOTIDE SEQUENCE [LARGE SCALE GENOMIC DNA]</scope>
    <source>
        <strain evidence="1 2">JCM 12520</strain>
    </source>
</reference>
<keyword evidence="2" id="KW-1185">Reference proteome</keyword>
<name>A0ABV5VUL6_9BACL</name>
<evidence type="ECO:0000313" key="1">
    <source>
        <dbReference type="EMBL" id="MFB9751946.1"/>
    </source>
</evidence>